<proteinExistence type="predicted"/>
<protein>
    <submittedName>
        <fullName evidence="2">MarR family transcriptional regulator</fullName>
    </submittedName>
</protein>
<dbReference type="EMBL" id="CP074371">
    <property type="protein sequence ID" value="QVI24340.1"/>
    <property type="molecule type" value="Genomic_DNA"/>
</dbReference>
<reference evidence="2 3" key="1">
    <citation type="submission" date="2021-04" db="EMBL/GenBank/DDBJ databases">
        <title>Nocardia tengchongensis.</title>
        <authorList>
            <person name="Zhuang k."/>
            <person name="Ran Y."/>
            <person name="Li W."/>
        </authorList>
    </citation>
    <scope>NUCLEOTIDE SEQUENCE [LARGE SCALE GENOMIC DNA]</scope>
    <source>
        <strain evidence="2 3">CFH S0057</strain>
    </source>
</reference>
<feature type="domain" description="Transcription regulator TrmB N-terminal" evidence="1">
    <location>
        <begin position="3"/>
        <end position="66"/>
    </location>
</feature>
<dbReference type="Proteomes" id="UP000683310">
    <property type="component" value="Chromosome"/>
</dbReference>
<dbReference type="SUPFAM" id="SSF46785">
    <property type="entry name" value="Winged helix' DNA-binding domain"/>
    <property type="match status" value="1"/>
</dbReference>
<dbReference type="Gene3D" id="1.10.10.10">
    <property type="entry name" value="Winged helix-like DNA-binding domain superfamily/Winged helix DNA-binding domain"/>
    <property type="match status" value="1"/>
</dbReference>
<sequence>MAFTEPEAKVLGALSSLNRSYALTVRELCRATGLPEASVQRALLRLSRSGLAMGAPHGPARWRCTDRGRVAITRPVYRDYARTRP</sequence>
<evidence type="ECO:0000313" key="3">
    <source>
        <dbReference type="Proteomes" id="UP000683310"/>
    </source>
</evidence>
<dbReference type="InterPro" id="IPR036388">
    <property type="entry name" value="WH-like_DNA-bd_sf"/>
</dbReference>
<name>A0ABX8D1P1_9NOCA</name>
<accession>A0ABX8D1P1</accession>
<keyword evidence="3" id="KW-1185">Reference proteome</keyword>
<dbReference type="RefSeq" id="WP_213560403.1">
    <property type="nucleotide sequence ID" value="NZ_JBHZDI010000125.1"/>
</dbReference>
<dbReference type="InterPro" id="IPR036390">
    <property type="entry name" value="WH_DNA-bd_sf"/>
</dbReference>
<dbReference type="Pfam" id="PF01978">
    <property type="entry name" value="TrmB"/>
    <property type="match status" value="1"/>
</dbReference>
<evidence type="ECO:0000313" key="2">
    <source>
        <dbReference type="EMBL" id="QVI24340.1"/>
    </source>
</evidence>
<dbReference type="InterPro" id="IPR002831">
    <property type="entry name" value="Tscrpt_reg_TrmB_N"/>
</dbReference>
<organism evidence="2 3">
    <name type="scientific">Nocardia tengchongensis</name>
    <dbReference type="NCBI Taxonomy" id="2055889"/>
    <lineage>
        <taxon>Bacteria</taxon>
        <taxon>Bacillati</taxon>
        <taxon>Actinomycetota</taxon>
        <taxon>Actinomycetes</taxon>
        <taxon>Mycobacteriales</taxon>
        <taxon>Nocardiaceae</taxon>
        <taxon>Nocardia</taxon>
    </lineage>
</organism>
<evidence type="ECO:0000259" key="1">
    <source>
        <dbReference type="Pfam" id="PF01978"/>
    </source>
</evidence>
<gene>
    <name evidence="2" type="ORF">KHQ06_17205</name>
</gene>